<dbReference type="Proteomes" id="UP000717585">
    <property type="component" value="Unassembled WGS sequence"/>
</dbReference>
<dbReference type="SUPFAM" id="SSF52540">
    <property type="entry name" value="P-loop containing nucleoside triphosphate hydrolases"/>
    <property type="match status" value="1"/>
</dbReference>
<proteinExistence type="predicted"/>
<protein>
    <submittedName>
        <fullName evidence="5">50S ribosome-binding GTPase</fullName>
    </submittedName>
</protein>
<comment type="caution">
    <text evidence="5">The sequence shown here is derived from an EMBL/GenBank/DDBJ whole genome shotgun (WGS) entry which is preliminary data.</text>
</comment>
<evidence type="ECO:0000256" key="2">
    <source>
        <dbReference type="ARBA" id="ARBA00023134"/>
    </source>
</evidence>
<dbReference type="EMBL" id="JAHDYR010000016">
    <property type="protein sequence ID" value="KAG9394143.1"/>
    <property type="molecule type" value="Genomic_DNA"/>
</dbReference>
<dbReference type="InterPro" id="IPR050755">
    <property type="entry name" value="TRAFAC_YlqF/YawG_RiboMat"/>
</dbReference>
<dbReference type="InterPro" id="IPR023179">
    <property type="entry name" value="GTP-bd_ortho_bundle_sf"/>
</dbReference>
<evidence type="ECO:0000259" key="4">
    <source>
        <dbReference type="PROSITE" id="PS51721"/>
    </source>
</evidence>
<feature type="region of interest" description="Disordered" evidence="3">
    <location>
        <begin position="1"/>
        <end position="32"/>
    </location>
</feature>
<sequence length="448" mass="50160">MSKKRQSGSAKQQRIERGRKQVNKRDMGVPKLEKLGMKLTKGAITGAKTQQKSISELASHAAELKHAFDRREHQREQAALNDTRDERSLDRGAYYDKLHRVLEEADVILEVLDARDPMGCRCFDIEQRIRAMYGFKKHIILVLNKIDLVPNEALRGWVRYLKTQFPTMLFKAGQVQGKHASIKQMHHAQAMTVKDAAFGLEEMRATLGKLANIGDNTKVKITVGVIGYPNVGKSSLINSICREVKTGVGGAAGFTTDLKRINLTKHITVIDSPGVVFSHADTEVDIILRNCVRPELIKDPVHVAQTILQRCNHLQLLRALRLAPEEAEAGPTVFDQIGQYTDKPDEAMHVFFQYIAQRKGMFKLGGLPDMNRVARDIVDAWLKGRIQYYVPPPELPEHIAQAQATRVDTEAKVITELLPELDIDALIGGGDEGFVAYTKETGPMEIEM</sequence>
<dbReference type="InterPro" id="IPR006073">
    <property type="entry name" value="GTP-bd"/>
</dbReference>
<evidence type="ECO:0000256" key="1">
    <source>
        <dbReference type="ARBA" id="ARBA00022741"/>
    </source>
</evidence>
<name>A0A8J6B275_9EUKA</name>
<reference evidence="5" key="1">
    <citation type="submission" date="2021-05" db="EMBL/GenBank/DDBJ databases">
        <title>A free-living protist that lacks canonical eukaryotic 1 DNA replication and segregation systems.</title>
        <authorList>
            <person name="Salas-Leiva D.E."/>
            <person name="Tromer E.C."/>
            <person name="Curtis B.A."/>
            <person name="Jerlstrom-Hultqvist J."/>
            <person name="Kolisko M."/>
            <person name="Yi Z."/>
            <person name="Salas-Leiva J.S."/>
            <person name="Gallot-Lavallee L."/>
            <person name="Kops G.J.P.L."/>
            <person name="Archibald J.M."/>
            <person name="Simpson A.G.B."/>
            <person name="Roger A.J."/>
        </authorList>
    </citation>
    <scope>NUCLEOTIDE SEQUENCE</scope>
    <source>
        <strain evidence="5">BICM</strain>
    </source>
</reference>
<dbReference type="PRINTS" id="PR00326">
    <property type="entry name" value="GTP1OBG"/>
</dbReference>
<dbReference type="PANTHER" id="PTHR11089">
    <property type="entry name" value="GTP-BINDING PROTEIN-RELATED"/>
    <property type="match status" value="1"/>
</dbReference>
<dbReference type="PROSITE" id="PS51721">
    <property type="entry name" value="G_CP"/>
    <property type="match status" value="1"/>
</dbReference>
<dbReference type="InterPro" id="IPR027417">
    <property type="entry name" value="P-loop_NTPase"/>
</dbReference>
<dbReference type="OrthoDB" id="10266128at2759"/>
<dbReference type="Gene3D" id="1.10.1580.10">
    <property type="match status" value="1"/>
</dbReference>
<dbReference type="GO" id="GO:0005525">
    <property type="term" value="F:GTP binding"/>
    <property type="evidence" value="ECO:0007669"/>
    <property type="project" value="UniProtKB-KW"/>
</dbReference>
<dbReference type="InterPro" id="IPR030378">
    <property type="entry name" value="G_CP_dom"/>
</dbReference>
<feature type="domain" description="CP-type G" evidence="4">
    <location>
        <begin position="95"/>
        <end position="278"/>
    </location>
</feature>
<dbReference type="GO" id="GO:0005730">
    <property type="term" value="C:nucleolus"/>
    <property type="evidence" value="ECO:0007669"/>
    <property type="project" value="TreeGrafter"/>
</dbReference>
<organism evidence="5 6">
    <name type="scientific">Carpediemonas membranifera</name>
    <dbReference type="NCBI Taxonomy" id="201153"/>
    <lineage>
        <taxon>Eukaryota</taxon>
        <taxon>Metamonada</taxon>
        <taxon>Carpediemonas-like organisms</taxon>
        <taxon>Carpediemonas</taxon>
    </lineage>
</organism>
<evidence type="ECO:0000256" key="3">
    <source>
        <dbReference type="SAM" id="MobiDB-lite"/>
    </source>
</evidence>
<dbReference type="PANTHER" id="PTHR11089:SF30">
    <property type="entry name" value="GUANINE NUCLEOTIDE-BINDING PROTEIN-LIKE 3 HOMOLOG"/>
    <property type="match status" value="1"/>
</dbReference>
<evidence type="ECO:0000313" key="5">
    <source>
        <dbReference type="EMBL" id="KAG9394143.1"/>
    </source>
</evidence>
<keyword evidence="2" id="KW-0342">GTP-binding</keyword>
<feature type="compositionally biased region" description="Basic and acidic residues" evidence="3">
    <location>
        <begin position="13"/>
        <end position="32"/>
    </location>
</feature>
<dbReference type="AlphaFoldDB" id="A0A8J6B275"/>
<dbReference type="Gene3D" id="3.40.50.300">
    <property type="entry name" value="P-loop containing nucleotide triphosphate hydrolases"/>
    <property type="match status" value="1"/>
</dbReference>
<accession>A0A8J6B275</accession>
<dbReference type="Pfam" id="PF01926">
    <property type="entry name" value="MMR_HSR1"/>
    <property type="match status" value="1"/>
</dbReference>
<keyword evidence="6" id="KW-1185">Reference proteome</keyword>
<gene>
    <name evidence="5" type="ORF">J8273_4245</name>
</gene>
<evidence type="ECO:0000313" key="6">
    <source>
        <dbReference type="Proteomes" id="UP000717585"/>
    </source>
</evidence>
<keyword evidence="1" id="KW-0547">Nucleotide-binding</keyword>